<name>A0A1G7JGJ6_9FLAO</name>
<dbReference type="PANTHER" id="PTHR30408">
    <property type="entry name" value="TYPE-1 RESTRICTION ENZYME ECOKI SPECIFICITY PROTEIN"/>
    <property type="match status" value="1"/>
</dbReference>
<keyword evidence="6" id="KW-0255">Endonuclease</keyword>
<dbReference type="PANTHER" id="PTHR30408:SF12">
    <property type="entry name" value="TYPE I RESTRICTION ENZYME MJAVIII SPECIFICITY SUBUNIT"/>
    <property type="match status" value="1"/>
</dbReference>
<accession>A0A1G7JGJ6</accession>
<evidence type="ECO:0000259" key="5">
    <source>
        <dbReference type="Pfam" id="PF01420"/>
    </source>
</evidence>
<evidence type="ECO:0000256" key="3">
    <source>
        <dbReference type="ARBA" id="ARBA00023125"/>
    </source>
</evidence>
<reference evidence="6 7" key="1">
    <citation type="submission" date="2016-10" db="EMBL/GenBank/DDBJ databases">
        <authorList>
            <person name="de Groot N.N."/>
        </authorList>
    </citation>
    <scope>NUCLEOTIDE SEQUENCE [LARGE SCALE GENOMIC DNA]</scope>
    <source>
        <strain evidence="6 7">DSM 16195</strain>
    </source>
</reference>
<proteinExistence type="inferred from homology"/>
<keyword evidence="6" id="KW-0540">Nuclease</keyword>
<dbReference type="InterPro" id="IPR052021">
    <property type="entry name" value="Type-I_RS_S_subunit"/>
</dbReference>
<comment type="similarity">
    <text evidence="1">Belongs to the type-I restriction system S methylase family.</text>
</comment>
<dbReference type="CDD" id="cd17290">
    <property type="entry name" value="RMtype1_S_AleSS8ORF2795P_TRD1-CR1_like"/>
    <property type="match status" value="1"/>
</dbReference>
<dbReference type="GO" id="GO:0004519">
    <property type="term" value="F:endonuclease activity"/>
    <property type="evidence" value="ECO:0007669"/>
    <property type="project" value="UniProtKB-KW"/>
</dbReference>
<evidence type="ECO:0000256" key="4">
    <source>
        <dbReference type="SAM" id="Coils"/>
    </source>
</evidence>
<dbReference type="InterPro" id="IPR044946">
    <property type="entry name" value="Restrct_endonuc_typeI_TRD_sf"/>
</dbReference>
<dbReference type="OrthoDB" id="9816225at2"/>
<evidence type="ECO:0000256" key="2">
    <source>
        <dbReference type="ARBA" id="ARBA00022747"/>
    </source>
</evidence>
<keyword evidence="2" id="KW-0680">Restriction system</keyword>
<feature type="coiled-coil region" evidence="4">
    <location>
        <begin position="363"/>
        <end position="390"/>
    </location>
</feature>
<keyword evidence="6" id="KW-0378">Hydrolase</keyword>
<dbReference type="SUPFAM" id="SSF116734">
    <property type="entry name" value="DNA methylase specificity domain"/>
    <property type="match status" value="2"/>
</dbReference>
<gene>
    <name evidence="6" type="ORF">SAMN05421855_1136</name>
</gene>
<evidence type="ECO:0000313" key="7">
    <source>
        <dbReference type="Proteomes" id="UP000199321"/>
    </source>
</evidence>
<dbReference type="Gene3D" id="3.90.220.20">
    <property type="entry name" value="DNA methylase specificity domains"/>
    <property type="match status" value="2"/>
</dbReference>
<dbReference type="InterPro" id="IPR000055">
    <property type="entry name" value="Restrct_endonuc_typeI_TRD"/>
</dbReference>
<feature type="domain" description="Type I restriction modification DNA specificity" evidence="5">
    <location>
        <begin position="3"/>
        <end position="173"/>
    </location>
</feature>
<keyword evidence="4" id="KW-0175">Coiled coil</keyword>
<dbReference type="EMBL" id="FNBA01000013">
    <property type="protein sequence ID" value="SDF23975.1"/>
    <property type="molecule type" value="Genomic_DNA"/>
</dbReference>
<keyword evidence="3" id="KW-0238">DNA-binding</keyword>
<dbReference type="GO" id="GO:0009307">
    <property type="term" value="P:DNA restriction-modification system"/>
    <property type="evidence" value="ECO:0007669"/>
    <property type="project" value="UniProtKB-KW"/>
</dbReference>
<feature type="domain" description="Type I restriction modification DNA specificity" evidence="5">
    <location>
        <begin position="210"/>
        <end position="376"/>
    </location>
</feature>
<dbReference type="AlphaFoldDB" id="A0A1G7JGJ6"/>
<dbReference type="Pfam" id="PF01420">
    <property type="entry name" value="Methylase_S"/>
    <property type="match status" value="2"/>
</dbReference>
<protein>
    <submittedName>
        <fullName evidence="6">Restriction endonuclease S subunit</fullName>
    </submittedName>
</protein>
<evidence type="ECO:0000313" key="6">
    <source>
        <dbReference type="EMBL" id="SDF23975.1"/>
    </source>
</evidence>
<dbReference type="STRING" id="227084.SAMN05421855_1136"/>
<dbReference type="GO" id="GO:0003677">
    <property type="term" value="F:DNA binding"/>
    <property type="evidence" value="ECO:0007669"/>
    <property type="project" value="UniProtKB-KW"/>
</dbReference>
<keyword evidence="7" id="KW-1185">Reference proteome</keyword>
<sequence length="562" mass="64920">MEFVEKTIGEIEYLIKTGKTPPSKKSQYYNGDVYWYTPGDLDQKKYLTDSKRTVTKEAIDDKVVSILPKNTVLIGAIGDIGKLGITSKESCTNQQITGVITNSEVYFEYLYYWLKSNKTALKKHTTNAVVPILNNKSLRAVKIRFPKSTDDQKRIVKILSKCEALIQKRRDSINFLDELVKSTFLEMFGDPGINPKGWQLKKFNDHIEYIGDIGSNGSNAKISKNLVMHDEENYALMVRTTNLKSNDFVNKVKYFSKETYEFFSKSKIYGGEIIMNKIGSAGEFWIMPKLNRPVSLGLNQLVIRLKSINTAYLYHYFSTNYGKHVIQSNVQGAVTKSITKGAVKSLPLLFPPIEIQNEFSNKVEKMDLIKQQLNESLVELENLYGSLSQRAFKGELDLSKVDISDMEDNKQEKAEIDDNSRDISDEEFEKMLESFEHKLPEGEIPLNRERDIRDINIRQFLGLLPDVQSEEDEHIEFGFMDKDFFYQFILKDGFSNRTFSLNELEAYARKYILRGSGFEFTYENWKYIIFRFLGAKKPLLNQVFDEKDKTVKLQLTDETYKA</sequence>
<evidence type="ECO:0000256" key="1">
    <source>
        <dbReference type="ARBA" id="ARBA00010923"/>
    </source>
</evidence>
<dbReference type="RefSeq" id="WP_093145452.1">
    <property type="nucleotide sequence ID" value="NZ_BMWO01000017.1"/>
</dbReference>
<dbReference type="Proteomes" id="UP000199321">
    <property type="component" value="Unassembled WGS sequence"/>
</dbReference>
<organism evidence="6 7">
    <name type="scientific">Ulvibacter litoralis</name>
    <dbReference type="NCBI Taxonomy" id="227084"/>
    <lineage>
        <taxon>Bacteria</taxon>
        <taxon>Pseudomonadati</taxon>
        <taxon>Bacteroidota</taxon>
        <taxon>Flavobacteriia</taxon>
        <taxon>Flavobacteriales</taxon>
        <taxon>Flavobacteriaceae</taxon>
        <taxon>Ulvibacter</taxon>
    </lineage>
</organism>